<feature type="transmembrane region" description="Helical" evidence="1">
    <location>
        <begin position="6"/>
        <end position="31"/>
    </location>
</feature>
<name>A0A6C0D1D7_9ZZZZ</name>
<sequence>MTIVFVVVILLGIFALIFALILVLIVPIIAVRVMNKKIDSEKCDEKCNGIERETKKAKTQWIVLLTTCVYPSSTSNTGDHNPESRKHHYIKQIQRWVKETSLPIFVVDTSGYTFDEIPKSDRLIIMSYRIPHPISSSTEGEQIGILYALSQMSEMSEMSEISPFDYTHILKVTGRYFLEGIEDKLKETDTEKHDVFLQIHRNVEGQWQNSEYYGIRRDLLEDFMTSIQGRLMEHALYDFSSRKRFQILGPFENNVPRGGDLQLINPL</sequence>
<proteinExistence type="predicted"/>
<evidence type="ECO:0000256" key="1">
    <source>
        <dbReference type="SAM" id="Phobius"/>
    </source>
</evidence>
<protein>
    <submittedName>
        <fullName evidence="2">Uncharacterized protein</fullName>
    </submittedName>
</protein>
<evidence type="ECO:0000313" key="2">
    <source>
        <dbReference type="EMBL" id="QHT10050.1"/>
    </source>
</evidence>
<accession>A0A6C0D1D7</accession>
<organism evidence="2">
    <name type="scientific">viral metagenome</name>
    <dbReference type="NCBI Taxonomy" id="1070528"/>
    <lineage>
        <taxon>unclassified sequences</taxon>
        <taxon>metagenomes</taxon>
        <taxon>organismal metagenomes</taxon>
    </lineage>
</organism>
<dbReference type="AlphaFoldDB" id="A0A6C0D1D7"/>
<keyword evidence="1" id="KW-0472">Membrane</keyword>
<keyword evidence="1" id="KW-1133">Transmembrane helix</keyword>
<reference evidence="2" key="1">
    <citation type="journal article" date="2020" name="Nature">
        <title>Giant virus diversity and host interactions through global metagenomics.</title>
        <authorList>
            <person name="Schulz F."/>
            <person name="Roux S."/>
            <person name="Paez-Espino D."/>
            <person name="Jungbluth S."/>
            <person name="Walsh D.A."/>
            <person name="Denef V.J."/>
            <person name="McMahon K.D."/>
            <person name="Konstantinidis K.T."/>
            <person name="Eloe-Fadrosh E.A."/>
            <person name="Kyrpides N.C."/>
            <person name="Woyke T."/>
        </authorList>
    </citation>
    <scope>NUCLEOTIDE SEQUENCE</scope>
    <source>
        <strain evidence="2">GVMAG-M-3300023174-104</strain>
    </source>
</reference>
<dbReference type="EMBL" id="MN739518">
    <property type="protein sequence ID" value="QHT10050.1"/>
    <property type="molecule type" value="Genomic_DNA"/>
</dbReference>
<keyword evidence="1" id="KW-0812">Transmembrane</keyword>